<evidence type="ECO:0000256" key="4">
    <source>
        <dbReference type="ARBA" id="ARBA00022787"/>
    </source>
</evidence>
<dbReference type="AlphaFoldDB" id="A0AAD4Q9X5"/>
<keyword evidence="12" id="KW-1185">Reference proteome</keyword>
<keyword evidence="3" id="KW-0813">Transport</keyword>
<comment type="caution">
    <text evidence="11">The sequence shown here is derived from an EMBL/GenBank/DDBJ whole genome shotgun (WGS) entry which is preliminary data.</text>
</comment>
<evidence type="ECO:0000256" key="3">
    <source>
        <dbReference type="ARBA" id="ARBA00022448"/>
    </source>
</evidence>
<dbReference type="GO" id="GO:0007005">
    <property type="term" value="P:mitochondrion organization"/>
    <property type="evidence" value="ECO:0007669"/>
    <property type="project" value="TreeGrafter"/>
</dbReference>
<dbReference type="InterPro" id="IPR050931">
    <property type="entry name" value="Mito_Protein_Transport_Metaxin"/>
</dbReference>
<feature type="region of interest" description="Disordered" evidence="8">
    <location>
        <begin position="177"/>
        <end position="205"/>
    </location>
</feature>
<evidence type="ECO:0000256" key="6">
    <source>
        <dbReference type="ARBA" id="ARBA00023128"/>
    </source>
</evidence>
<gene>
    <name evidence="11" type="ORF">EDB92DRAFT_195488</name>
</gene>
<dbReference type="InterPro" id="IPR036282">
    <property type="entry name" value="Glutathione-S-Trfase_C_sf"/>
</dbReference>
<evidence type="ECO:0000313" key="11">
    <source>
        <dbReference type="EMBL" id="KAH8995328.1"/>
    </source>
</evidence>
<comment type="subcellular location">
    <subcellularLocation>
        <location evidence="1">Mitochondrion outer membrane</location>
    </subcellularLocation>
</comment>
<dbReference type="PANTHER" id="PTHR12289">
    <property type="entry name" value="METAXIN RELATED"/>
    <property type="match status" value="1"/>
</dbReference>
<comment type="similarity">
    <text evidence="2">Belongs to the metaxin family.</text>
</comment>
<dbReference type="GO" id="GO:0001401">
    <property type="term" value="C:SAM complex"/>
    <property type="evidence" value="ECO:0007669"/>
    <property type="project" value="InterPro"/>
</dbReference>
<dbReference type="Proteomes" id="UP001201163">
    <property type="component" value="Unassembled WGS sequence"/>
</dbReference>
<evidence type="ECO:0000256" key="2">
    <source>
        <dbReference type="ARBA" id="ARBA00009170"/>
    </source>
</evidence>
<dbReference type="Pfam" id="PF17171">
    <property type="entry name" value="GST_C_6"/>
    <property type="match status" value="1"/>
</dbReference>
<feature type="region of interest" description="Disordered" evidence="8">
    <location>
        <begin position="374"/>
        <end position="410"/>
    </location>
</feature>
<accession>A0AAD4Q9X5</accession>
<keyword evidence="7 9" id="KW-0472">Membrane</keyword>
<dbReference type="InterPro" id="IPR033468">
    <property type="entry name" value="Metaxin_GST"/>
</dbReference>
<evidence type="ECO:0000313" key="12">
    <source>
        <dbReference type="Proteomes" id="UP001201163"/>
    </source>
</evidence>
<keyword evidence="5" id="KW-0653">Protein transport</keyword>
<evidence type="ECO:0000259" key="10">
    <source>
        <dbReference type="PROSITE" id="PS50405"/>
    </source>
</evidence>
<dbReference type="PANTHER" id="PTHR12289:SF41">
    <property type="entry name" value="FAILED AXON CONNECTIONS-RELATED"/>
    <property type="match status" value="1"/>
</dbReference>
<dbReference type="EMBL" id="JAKELL010000012">
    <property type="protein sequence ID" value="KAH8995328.1"/>
    <property type="molecule type" value="Genomic_DNA"/>
</dbReference>
<dbReference type="Pfam" id="PF10568">
    <property type="entry name" value="Tom37"/>
    <property type="match status" value="1"/>
</dbReference>
<dbReference type="SUPFAM" id="SSF47616">
    <property type="entry name" value="GST C-terminal domain-like"/>
    <property type="match status" value="1"/>
</dbReference>
<dbReference type="GO" id="GO:0015031">
    <property type="term" value="P:protein transport"/>
    <property type="evidence" value="ECO:0007669"/>
    <property type="project" value="UniProtKB-KW"/>
</dbReference>
<feature type="compositionally biased region" description="Acidic residues" evidence="8">
    <location>
        <begin position="376"/>
        <end position="402"/>
    </location>
</feature>
<keyword evidence="6" id="KW-0496">Mitochondrion</keyword>
<keyword evidence="9" id="KW-0812">Transmembrane</keyword>
<feature type="domain" description="GST C-terminal" evidence="10">
    <location>
        <begin position="107"/>
        <end position="311"/>
    </location>
</feature>
<sequence>MSLSARALTLHIWPSKWGLPSTEPSCIAAAFYLQLALPGRFSIRECTNPDVSPSGQLPYLTHGHHVVAPLSSIIKYVAALSPTSVPPVVEGDASEPAFSADVDVLLDPSERAQRTAWFAHAESALGDLVAYAFYSLTENYAAVTHPTLSSFYKIPQSYYVPRRIRQVHQVRLEANGLWTTPGNEPEEASPKRFGEKEVPKKEDPKQKFKSAFQRERVLEKSRAAFGIYSRLLGDKNYFFYDRPTTLDLVLAAHVLLLVQAPLPDTLLSSLLSSSYPTLLLHARRVLAIAAPSAPVLPPEQYSLSALIPYPSFRAWWSEPHPQKSEEEKRFERMRWQWIGLAVLGSVGYWFVWGTKLRFVRLEDEDGDKKLVIIVGDETEVDDEDEDEDGVDEPEDEGGVEDEGSGKAEAG</sequence>
<feature type="transmembrane region" description="Helical" evidence="9">
    <location>
        <begin position="335"/>
        <end position="352"/>
    </location>
</feature>
<feature type="compositionally biased region" description="Basic and acidic residues" evidence="8">
    <location>
        <begin position="188"/>
        <end position="205"/>
    </location>
</feature>
<dbReference type="InterPro" id="IPR010987">
    <property type="entry name" value="Glutathione-S-Trfase_C-like"/>
</dbReference>
<protein>
    <recommendedName>
        <fullName evidence="10">GST C-terminal domain-containing protein</fullName>
    </recommendedName>
</protein>
<keyword evidence="4" id="KW-1000">Mitochondrion outer membrane</keyword>
<reference evidence="11" key="1">
    <citation type="submission" date="2022-01" db="EMBL/GenBank/DDBJ databases">
        <title>Comparative genomics reveals a dynamic genome evolution in the ectomycorrhizal milk-cap (Lactarius) mushrooms.</title>
        <authorList>
            <consortium name="DOE Joint Genome Institute"/>
            <person name="Lebreton A."/>
            <person name="Tang N."/>
            <person name="Kuo A."/>
            <person name="LaButti K."/>
            <person name="Drula E."/>
            <person name="Barry K."/>
            <person name="Clum A."/>
            <person name="Lipzen A."/>
            <person name="Mousain D."/>
            <person name="Ng V."/>
            <person name="Wang R."/>
            <person name="Wang X."/>
            <person name="Dai Y."/>
            <person name="Henrissat B."/>
            <person name="Grigoriev I.V."/>
            <person name="Guerin-Laguette A."/>
            <person name="Yu F."/>
            <person name="Martin F.M."/>
        </authorList>
    </citation>
    <scope>NUCLEOTIDE SEQUENCE</scope>
    <source>
        <strain evidence="11">QP</strain>
    </source>
</reference>
<evidence type="ECO:0000256" key="1">
    <source>
        <dbReference type="ARBA" id="ARBA00004294"/>
    </source>
</evidence>
<organism evidence="11 12">
    <name type="scientific">Lactarius akahatsu</name>
    <dbReference type="NCBI Taxonomy" id="416441"/>
    <lineage>
        <taxon>Eukaryota</taxon>
        <taxon>Fungi</taxon>
        <taxon>Dikarya</taxon>
        <taxon>Basidiomycota</taxon>
        <taxon>Agaricomycotina</taxon>
        <taxon>Agaricomycetes</taxon>
        <taxon>Russulales</taxon>
        <taxon>Russulaceae</taxon>
        <taxon>Lactarius</taxon>
    </lineage>
</organism>
<dbReference type="InterPro" id="IPR019564">
    <property type="entry name" value="Sam37/metaxin_N"/>
</dbReference>
<dbReference type="CDD" id="cd03054">
    <property type="entry name" value="GST_N_Metaxin"/>
    <property type="match status" value="1"/>
</dbReference>
<evidence type="ECO:0000256" key="9">
    <source>
        <dbReference type="SAM" id="Phobius"/>
    </source>
</evidence>
<dbReference type="PROSITE" id="PS50405">
    <property type="entry name" value="GST_CTER"/>
    <property type="match status" value="1"/>
</dbReference>
<evidence type="ECO:0000256" key="8">
    <source>
        <dbReference type="SAM" id="MobiDB-lite"/>
    </source>
</evidence>
<name>A0AAD4Q9X5_9AGAM</name>
<keyword evidence="9" id="KW-1133">Transmembrane helix</keyword>
<evidence type="ECO:0000256" key="7">
    <source>
        <dbReference type="ARBA" id="ARBA00023136"/>
    </source>
</evidence>
<proteinExistence type="inferred from homology"/>
<evidence type="ECO:0000256" key="5">
    <source>
        <dbReference type="ARBA" id="ARBA00022927"/>
    </source>
</evidence>